<evidence type="ECO:0000313" key="2">
    <source>
        <dbReference type="Proteomes" id="UP000554482"/>
    </source>
</evidence>
<dbReference type="EMBL" id="JABWDY010032016">
    <property type="protein sequence ID" value="KAF5184494.1"/>
    <property type="molecule type" value="Genomic_DNA"/>
</dbReference>
<dbReference type="AlphaFoldDB" id="A0A7J6VHC1"/>
<sequence>MSNDDLIVAAANANFLASSEVHAKACYYDSPYGCFGRYCWKDCGPTGRGQWCWFAANGGAGDRTKCITYDQCRVVPGADWQKL</sequence>
<evidence type="ECO:0000313" key="1">
    <source>
        <dbReference type="EMBL" id="KAF5184494.1"/>
    </source>
</evidence>
<gene>
    <name evidence="1" type="ORF">FRX31_025919</name>
</gene>
<accession>A0A7J6VHC1</accession>
<name>A0A7J6VHC1_THATH</name>
<organism evidence="1 2">
    <name type="scientific">Thalictrum thalictroides</name>
    <name type="common">Rue-anemone</name>
    <name type="synonym">Anemone thalictroides</name>
    <dbReference type="NCBI Taxonomy" id="46969"/>
    <lineage>
        <taxon>Eukaryota</taxon>
        <taxon>Viridiplantae</taxon>
        <taxon>Streptophyta</taxon>
        <taxon>Embryophyta</taxon>
        <taxon>Tracheophyta</taxon>
        <taxon>Spermatophyta</taxon>
        <taxon>Magnoliopsida</taxon>
        <taxon>Ranunculales</taxon>
        <taxon>Ranunculaceae</taxon>
        <taxon>Thalictroideae</taxon>
        <taxon>Thalictrum</taxon>
    </lineage>
</organism>
<proteinExistence type="predicted"/>
<keyword evidence="2" id="KW-1185">Reference proteome</keyword>
<dbReference type="Proteomes" id="UP000554482">
    <property type="component" value="Unassembled WGS sequence"/>
</dbReference>
<protein>
    <submittedName>
        <fullName evidence="1">Uncharacterized protein</fullName>
    </submittedName>
</protein>
<comment type="caution">
    <text evidence="1">The sequence shown here is derived from an EMBL/GenBank/DDBJ whole genome shotgun (WGS) entry which is preliminary data.</text>
</comment>
<dbReference type="OrthoDB" id="3656567at2759"/>
<reference evidence="1 2" key="1">
    <citation type="submission" date="2020-06" db="EMBL/GenBank/DDBJ databases">
        <title>Transcriptomic and genomic resources for Thalictrum thalictroides and T. hernandezii: Facilitating candidate gene discovery in an emerging model plant lineage.</title>
        <authorList>
            <person name="Arias T."/>
            <person name="Riano-Pachon D.M."/>
            <person name="Di Stilio V.S."/>
        </authorList>
    </citation>
    <scope>NUCLEOTIDE SEQUENCE [LARGE SCALE GENOMIC DNA]</scope>
    <source>
        <strain evidence="2">cv. WT478/WT964</strain>
        <tissue evidence="1">Leaves</tissue>
    </source>
</reference>